<name>A0A8H9LV67_9ALTE</name>
<organism evidence="1 2">
    <name type="scientific">Paraglaciecola chathamensis</name>
    <dbReference type="NCBI Taxonomy" id="368405"/>
    <lineage>
        <taxon>Bacteria</taxon>
        <taxon>Pseudomonadati</taxon>
        <taxon>Pseudomonadota</taxon>
        <taxon>Gammaproteobacteria</taxon>
        <taxon>Alteromonadales</taxon>
        <taxon>Alteromonadaceae</taxon>
        <taxon>Paraglaciecola</taxon>
    </lineage>
</organism>
<proteinExistence type="predicted"/>
<sequence>MIIGKSFKNDINESLKNIQHEFYDRSLSLILAVAKNQYIIADSILQAGHPNIPLLDKINSFDHRTLQDTHDIMAAVFRYRHQKSGQSNLFDSPEDEPIEYQKLWCDWLNDELSSLKDNASFVRNVIEAVVHSNKDEGYAAEGNLYEFLVGYYSIEEWNRNLGI</sequence>
<reference evidence="1" key="1">
    <citation type="journal article" date="2014" name="Int. J. Syst. Evol. Microbiol.">
        <title>Complete genome sequence of Corynebacterium casei LMG S-19264T (=DSM 44701T), isolated from a smear-ripened cheese.</title>
        <authorList>
            <consortium name="US DOE Joint Genome Institute (JGI-PGF)"/>
            <person name="Walter F."/>
            <person name="Albersmeier A."/>
            <person name="Kalinowski J."/>
            <person name="Ruckert C."/>
        </authorList>
    </citation>
    <scope>NUCLEOTIDE SEQUENCE</scope>
    <source>
        <strain evidence="1">KCTC 32337</strain>
    </source>
</reference>
<reference evidence="1" key="2">
    <citation type="submission" date="2020-09" db="EMBL/GenBank/DDBJ databases">
        <authorList>
            <person name="Sun Q."/>
            <person name="Kim S."/>
        </authorList>
    </citation>
    <scope>NUCLEOTIDE SEQUENCE</scope>
    <source>
        <strain evidence="1">KCTC 32337</strain>
    </source>
</reference>
<dbReference type="AlphaFoldDB" id="A0A8H9LV67"/>
<evidence type="ECO:0000313" key="1">
    <source>
        <dbReference type="EMBL" id="GGZ51379.1"/>
    </source>
</evidence>
<protein>
    <submittedName>
        <fullName evidence="1">Uncharacterized protein</fullName>
    </submittedName>
</protein>
<accession>A0A8H9LV67</accession>
<dbReference type="RefSeq" id="WP_191865294.1">
    <property type="nucleotide sequence ID" value="NZ_BMZC01000002.1"/>
</dbReference>
<evidence type="ECO:0000313" key="2">
    <source>
        <dbReference type="Proteomes" id="UP000622604"/>
    </source>
</evidence>
<dbReference type="Proteomes" id="UP000622604">
    <property type="component" value="Unassembled WGS sequence"/>
</dbReference>
<gene>
    <name evidence="1" type="ORF">GCM10011274_06590</name>
</gene>
<comment type="caution">
    <text evidence="1">The sequence shown here is derived from an EMBL/GenBank/DDBJ whole genome shotgun (WGS) entry which is preliminary data.</text>
</comment>
<dbReference type="EMBL" id="BMZC01000002">
    <property type="protein sequence ID" value="GGZ51379.1"/>
    <property type="molecule type" value="Genomic_DNA"/>
</dbReference>